<keyword evidence="1" id="KW-0732">Signal</keyword>
<name>A0A5J5GKQ8_9RHOB</name>
<sequence length="204" mass="21596">MSYSRFGAVLSFASSVIVVAGSAPSSAQTEGSLCNATAPQQMEPVAAQLEGRWTTTFNPGYVVMGSMVMPHPAAPSPETGRMERTGGELTIVPDSPDGIALPLEWETEVNWSFDRAPRLPDGASGANVPELAVDDEDLSVIAGCSVNELPRLVGTGSATMDGVTLAFTTRMIVVNPDLIFGFQQVDGVVRGQSMVERRSFVMSR</sequence>
<organism evidence="2 3">
    <name type="scientific">Histidinibacterium aquaticum</name>
    <dbReference type="NCBI Taxonomy" id="2613962"/>
    <lineage>
        <taxon>Bacteria</taxon>
        <taxon>Pseudomonadati</taxon>
        <taxon>Pseudomonadota</taxon>
        <taxon>Alphaproteobacteria</taxon>
        <taxon>Rhodobacterales</taxon>
        <taxon>Paracoccaceae</taxon>
        <taxon>Histidinibacterium</taxon>
    </lineage>
</organism>
<dbReference type="EMBL" id="VYQE01000002">
    <property type="protein sequence ID" value="KAA9008879.1"/>
    <property type="molecule type" value="Genomic_DNA"/>
</dbReference>
<accession>A0A5J5GKQ8</accession>
<dbReference type="AlphaFoldDB" id="A0A5J5GKQ8"/>
<comment type="caution">
    <text evidence="2">The sequence shown here is derived from an EMBL/GenBank/DDBJ whole genome shotgun (WGS) entry which is preliminary data.</text>
</comment>
<evidence type="ECO:0000313" key="3">
    <source>
        <dbReference type="Proteomes" id="UP000326554"/>
    </source>
</evidence>
<gene>
    <name evidence="2" type="ORF">F3S47_06345</name>
</gene>
<proteinExistence type="predicted"/>
<protein>
    <recommendedName>
        <fullName evidence="4">Lipocalin-like domain-containing protein</fullName>
    </recommendedName>
</protein>
<feature type="chain" id="PRO_5023898029" description="Lipocalin-like domain-containing protein" evidence="1">
    <location>
        <begin position="21"/>
        <end position="204"/>
    </location>
</feature>
<feature type="signal peptide" evidence="1">
    <location>
        <begin position="1"/>
        <end position="20"/>
    </location>
</feature>
<keyword evidence="3" id="KW-1185">Reference proteome</keyword>
<evidence type="ECO:0000313" key="2">
    <source>
        <dbReference type="EMBL" id="KAA9008879.1"/>
    </source>
</evidence>
<dbReference type="Proteomes" id="UP000326554">
    <property type="component" value="Unassembled WGS sequence"/>
</dbReference>
<reference evidence="2 3" key="1">
    <citation type="submission" date="2019-09" db="EMBL/GenBank/DDBJ databases">
        <authorList>
            <person name="Park J.-S."/>
            <person name="Choi H.-J."/>
        </authorList>
    </citation>
    <scope>NUCLEOTIDE SEQUENCE [LARGE SCALE GENOMIC DNA]</scope>
    <source>
        <strain evidence="2 3">176SS1-4</strain>
    </source>
</reference>
<evidence type="ECO:0000256" key="1">
    <source>
        <dbReference type="SAM" id="SignalP"/>
    </source>
</evidence>
<evidence type="ECO:0008006" key="4">
    <source>
        <dbReference type="Google" id="ProtNLM"/>
    </source>
</evidence>